<dbReference type="Proteomes" id="UP000245698">
    <property type="component" value="Unassembled WGS sequence"/>
</dbReference>
<proteinExistence type="inferred from homology"/>
<dbReference type="NCBIfam" id="TIGR01845">
    <property type="entry name" value="outer_NodT"/>
    <property type="match status" value="1"/>
</dbReference>
<keyword evidence="2" id="KW-1134">Transmembrane beta strand</keyword>
<evidence type="ECO:0000313" key="4">
    <source>
        <dbReference type="EMBL" id="SJM29093.1"/>
    </source>
</evidence>
<dbReference type="SUPFAM" id="SSF56954">
    <property type="entry name" value="Outer membrane efflux proteins (OEP)"/>
    <property type="match status" value="1"/>
</dbReference>
<evidence type="ECO:0000256" key="3">
    <source>
        <dbReference type="SAM" id="MobiDB-lite"/>
    </source>
</evidence>
<dbReference type="Gene3D" id="1.20.1600.10">
    <property type="entry name" value="Outer membrane efflux proteins (OEP)"/>
    <property type="match status" value="1"/>
</dbReference>
<feature type="region of interest" description="Disordered" evidence="3">
    <location>
        <begin position="491"/>
        <end position="510"/>
    </location>
</feature>
<keyword evidence="5" id="KW-1185">Reference proteome</keyword>
<dbReference type="GO" id="GO:0005886">
    <property type="term" value="C:plasma membrane"/>
    <property type="evidence" value="ECO:0007669"/>
    <property type="project" value="UniProtKB-SubCell"/>
</dbReference>
<comment type="subcellular location">
    <subcellularLocation>
        <location evidence="2">Cell membrane</location>
        <topology evidence="2">Lipid-anchor</topology>
    </subcellularLocation>
</comment>
<feature type="compositionally biased region" description="Basic and acidic residues" evidence="3">
    <location>
        <begin position="501"/>
        <end position="510"/>
    </location>
</feature>
<dbReference type="PANTHER" id="PTHR30203">
    <property type="entry name" value="OUTER MEMBRANE CATION EFFLUX PROTEIN"/>
    <property type="match status" value="1"/>
</dbReference>
<organism evidence="4 5">
    <name type="scientific">Mesorhizobium delmotii</name>
    <dbReference type="NCBI Taxonomy" id="1631247"/>
    <lineage>
        <taxon>Bacteria</taxon>
        <taxon>Pseudomonadati</taxon>
        <taxon>Pseudomonadota</taxon>
        <taxon>Alphaproteobacteria</taxon>
        <taxon>Hyphomicrobiales</taxon>
        <taxon>Phyllobacteriaceae</taxon>
        <taxon>Mesorhizobium</taxon>
    </lineage>
</organism>
<evidence type="ECO:0000256" key="1">
    <source>
        <dbReference type="ARBA" id="ARBA00007613"/>
    </source>
</evidence>
<gene>
    <name evidence="4" type="ORF">BQ8482_111023</name>
</gene>
<sequence>MHRLVAITMMAFLAGCFAPGRNACQSKAAMKAAYRRIVGMGGLGACLIVSGCTTVASVQEPDLKIANAWHATFPHGGRTGDLVSWWSTFSDPSLTALIASAQAESPSLESAAAEIERGRATLASTQASLFPGLGGSGSLARSGTGGNKANQVAAATTVSGSLDASWEIDLFGKTRQRSEAARLRVHERTADWHDARVSLAAEVADYYMQYRACRQLEQVYTTELASQRETIRAMEMAATSGLTSSADLALGRASAATSASTRTAQRAECEVLVKSLARLIGGDEPHVRDILAMGKHGLLTPRTLKLSAVPADALRQRPDIDALELEVAASLAEIGAAKADLYPSLSLGGSVTIDSSSLMGTSLPWSFGPAISIPLFDGGSRRAAVGSAAAAYKVAVAAYKSGVLDAVAEVETALVRIDSTRRQIGDASVAARNYRAYFKAVDSNWKAGGASLLDREDARRSAQSAEVSLIEIRRDSVRYWIALYKALGGGWDASASSSKDLPQKSKENLL</sequence>
<evidence type="ECO:0000256" key="2">
    <source>
        <dbReference type="RuleBase" id="RU362097"/>
    </source>
</evidence>
<dbReference type="GO" id="GO:0015562">
    <property type="term" value="F:efflux transmembrane transporter activity"/>
    <property type="evidence" value="ECO:0007669"/>
    <property type="project" value="InterPro"/>
</dbReference>
<reference evidence="5" key="1">
    <citation type="submission" date="2016-12" db="EMBL/GenBank/DDBJ databases">
        <authorList>
            <person name="Brunel B."/>
        </authorList>
    </citation>
    <scope>NUCLEOTIDE SEQUENCE [LARGE SCALE GENOMIC DNA]</scope>
</reference>
<protein>
    <submittedName>
        <fullName evidence="4">Efflux transporter, outer membrane factor lipoprotein, NodT family</fullName>
    </submittedName>
</protein>
<dbReference type="InterPro" id="IPR010131">
    <property type="entry name" value="MdtP/NodT-like"/>
</dbReference>
<comment type="similarity">
    <text evidence="1 2">Belongs to the outer membrane factor (OMF) (TC 1.B.17) family.</text>
</comment>
<keyword evidence="2" id="KW-0564">Palmitate</keyword>
<accession>A0A2P9AD83</accession>
<dbReference type="EMBL" id="FUIG01000013">
    <property type="protein sequence ID" value="SJM29093.1"/>
    <property type="molecule type" value="Genomic_DNA"/>
</dbReference>
<dbReference type="PROSITE" id="PS51257">
    <property type="entry name" value="PROKAR_LIPOPROTEIN"/>
    <property type="match status" value="1"/>
</dbReference>
<dbReference type="Pfam" id="PF02321">
    <property type="entry name" value="OEP"/>
    <property type="match status" value="2"/>
</dbReference>
<name>A0A2P9AD83_9HYPH</name>
<evidence type="ECO:0000313" key="5">
    <source>
        <dbReference type="Proteomes" id="UP000245698"/>
    </source>
</evidence>
<dbReference type="Gene3D" id="2.20.200.10">
    <property type="entry name" value="Outer membrane efflux proteins (OEP)"/>
    <property type="match status" value="1"/>
</dbReference>
<dbReference type="InterPro" id="IPR003423">
    <property type="entry name" value="OMP_efflux"/>
</dbReference>
<dbReference type="AlphaFoldDB" id="A0A2P9AD83"/>
<keyword evidence="2 4" id="KW-0449">Lipoprotein</keyword>
<dbReference type="RefSeq" id="WP_244602630.1">
    <property type="nucleotide sequence ID" value="NZ_FUIG01000013.1"/>
</dbReference>
<keyword evidence="2" id="KW-0472">Membrane</keyword>
<keyword evidence="2" id="KW-0812">Transmembrane</keyword>